<organism evidence="2 3">
    <name type="scientific">Paractinoplanes deccanensis</name>
    <dbReference type="NCBI Taxonomy" id="113561"/>
    <lineage>
        <taxon>Bacteria</taxon>
        <taxon>Bacillati</taxon>
        <taxon>Actinomycetota</taxon>
        <taxon>Actinomycetes</taxon>
        <taxon>Micromonosporales</taxon>
        <taxon>Micromonosporaceae</taxon>
        <taxon>Paractinoplanes</taxon>
    </lineage>
</organism>
<evidence type="ECO:0000256" key="1">
    <source>
        <dbReference type="SAM" id="MobiDB-lite"/>
    </source>
</evidence>
<gene>
    <name evidence="2" type="ORF">Ade02nite_34270</name>
</gene>
<keyword evidence="3" id="KW-1185">Reference proteome</keyword>
<dbReference type="EMBL" id="BOMI01000065">
    <property type="protein sequence ID" value="GID74786.1"/>
    <property type="molecule type" value="Genomic_DNA"/>
</dbReference>
<dbReference type="Pfam" id="PF20062">
    <property type="entry name" value="DUF6461"/>
    <property type="match status" value="1"/>
</dbReference>
<protein>
    <submittedName>
        <fullName evidence="2">Uncharacterized protein</fullName>
    </submittedName>
</protein>
<dbReference type="InterPro" id="IPR045592">
    <property type="entry name" value="DUF6461"/>
</dbReference>
<evidence type="ECO:0000313" key="3">
    <source>
        <dbReference type="Proteomes" id="UP000609879"/>
    </source>
</evidence>
<feature type="region of interest" description="Disordered" evidence="1">
    <location>
        <begin position="178"/>
        <end position="208"/>
    </location>
</feature>
<reference evidence="2 3" key="1">
    <citation type="submission" date="2021-01" db="EMBL/GenBank/DDBJ databases">
        <title>Whole genome shotgun sequence of Actinoplanes deccanensis NBRC 13994.</title>
        <authorList>
            <person name="Komaki H."/>
            <person name="Tamura T."/>
        </authorList>
    </citation>
    <scope>NUCLEOTIDE SEQUENCE [LARGE SCALE GENOMIC DNA]</scope>
    <source>
        <strain evidence="2 3">NBRC 13994</strain>
    </source>
</reference>
<evidence type="ECO:0000313" key="2">
    <source>
        <dbReference type="EMBL" id="GID74786.1"/>
    </source>
</evidence>
<name>A0ABQ3Y464_9ACTN</name>
<dbReference type="RefSeq" id="WP_203763722.1">
    <property type="nucleotide sequence ID" value="NZ_BAAABO010000012.1"/>
</dbReference>
<dbReference type="Proteomes" id="UP000609879">
    <property type="component" value="Unassembled WGS sequence"/>
</dbReference>
<proteinExistence type="predicted"/>
<accession>A0ABQ3Y464</accession>
<comment type="caution">
    <text evidence="2">The sequence shown here is derived from an EMBL/GenBank/DDBJ whole genome shotgun (WGS) entry which is preliminary data.</text>
</comment>
<sequence length="208" mass="22546">MDLTSGPWGWDSELGYTITFAAGTTPRAALTAYGAGPAGLLTLTWDQTVQRNPENSVRAGIVGDWAFCFEYVGYRATQPGLLARLSAGTEVFSVFHGSGKCFVHAYRDRRRWASFEPGAPRSARGPQARQFAEHTHHLMRSRHLCARHAALEMVAEHLGARVTRRVLAGPLLTAYLPADSHPASPPSMSGHASRRGLGRPIGTLNADL</sequence>